<proteinExistence type="predicted"/>
<keyword evidence="3" id="KW-1185">Reference proteome</keyword>
<dbReference type="CDD" id="cd00761">
    <property type="entry name" value="Glyco_tranf_GTA_type"/>
    <property type="match status" value="1"/>
</dbReference>
<sequence length="310" mass="34351">MSAIMPEVSVILPAYNCAGFVERSIRSALDQPGVALEIVAVNDCSTDDTLAVLQGLSRQDPRLRVIDSKKNLGPSGARNLAFEQAASEWGAILDADDALAPGALERLVRIARSRDADIVAGSVRFFSHARQEMSRAVFKEDAPVTVLGLREFVDGARPHNREPDYGLLKPLFRIPFLKEHGLKYRTDIRHGEDFHFVVEALVKGARYVLARDVLSYIYTTRDSGLSRTLVDYGRMIGETQTLSRHPSFVADPGVSSAFRRRADALRVHELNELLGKADSLPSKLRVARKSLRTSAGQGWLKKKIVKYIGR</sequence>
<dbReference type="EMBL" id="FXUI01000016">
    <property type="protein sequence ID" value="SMP81047.1"/>
    <property type="molecule type" value="Genomic_DNA"/>
</dbReference>
<evidence type="ECO:0000313" key="2">
    <source>
        <dbReference type="EMBL" id="SMP81047.1"/>
    </source>
</evidence>
<evidence type="ECO:0000313" key="3">
    <source>
        <dbReference type="Proteomes" id="UP001157910"/>
    </source>
</evidence>
<evidence type="ECO:0000259" key="1">
    <source>
        <dbReference type="Pfam" id="PF00535"/>
    </source>
</evidence>
<dbReference type="PANTHER" id="PTHR43685">
    <property type="entry name" value="GLYCOSYLTRANSFERASE"/>
    <property type="match status" value="1"/>
</dbReference>
<feature type="domain" description="Glycosyltransferase 2-like" evidence="1">
    <location>
        <begin position="9"/>
        <end position="136"/>
    </location>
</feature>
<dbReference type="InterPro" id="IPR001173">
    <property type="entry name" value="Glyco_trans_2-like"/>
</dbReference>
<name>A0ABY1QUU5_9SPHN</name>
<protein>
    <submittedName>
        <fullName evidence="2">Succinoglycan biosynthesis protein ExoO</fullName>
    </submittedName>
</protein>
<dbReference type="RefSeq" id="WP_379502932.1">
    <property type="nucleotide sequence ID" value="NZ_JBHRTZ010000002.1"/>
</dbReference>
<dbReference type="InterPro" id="IPR050834">
    <property type="entry name" value="Glycosyltransf_2"/>
</dbReference>
<dbReference type="InterPro" id="IPR029044">
    <property type="entry name" value="Nucleotide-diphossugar_trans"/>
</dbReference>
<dbReference type="SUPFAM" id="SSF53448">
    <property type="entry name" value="Nucleotide-diphospho-sugar transferases"/>
    <property type="match status" value="1"/>
</dbReference>
<accession>A0ABY1QUU5</accession>
<comment type="caution">
    <text evidence="2">The sequence shown here is derived from an EMBL/GenBank/DDBJ whole genome shotgun (WGS) entry which is preliminary data.</text>
</comment>
<reference evidence="2 3" key="1">
    <citation type="submission" date="2017-05" db="EMBL/GenBank/DDBJ databases">
        <authorList>
            <person name="Varghese N."/>
            <person name="Submissions S."/>
        </authorList>
    </citation>
    <scope>NUCLEOTIDE SEQUENCE [LARGE SCALE GENOMIC DNA]</scope>
    <source>
        <strain evidence="2 3">SM16</strain>
    </source>
</reference>
<dbReference type="PANTHER" id="PTHR43685:SF2">
    <property type="entry name" value="GLYCOSYLTRANSFERASE 2-LIKE DOMAIN-CONTAINING PROTEIN"/>
    <property type="match status" value="1"/>
</dbReference>
<gene>
    <name evidence="2" type="ORF">SAMN06296065_1165</name>
</gene>
<dbReference type="Gene3D" id="3.90.550.10">
    <property type="entry name" value="Spore Coat Polysaccharide Biosynthesis Protein SpsA, Chain A"/>
    <property type="match status" value="1"/>
</dbReference>
<organism evidence="2 3">
    <name type="scientific">Novosphingobium panipatense</name>
    <dbReference type="NCBI Taxonomy" id="428991"/>
    <lineage>
        <taxon>Bacteria</taxon>
        <taxon>Pseudomonadati</taxon>
        <taxon>Pseudomonadota</taxon>
        <taxon>Alphaproteobacteria</taxon>
        <taxon>Sphingomonadales</taxon>
        <taxon>Sphingomonadaceae</taxon>
        <taxon>Novosphingobium</taxon>
    </lineage>
</organism>
<dbReference type="Proteomes" id="UP001157910">
    <property type="component" value="Unassembled WGS sequence"/>
</dbReference>
<dbReference type="Pfam" id="PF00535">
    <property type="entry name" value="Glycos_transf_2"/>
    <property type="match status" value="1"/>
</dbReference>